<feature type="region of interest" description="Disordered" evidence="1">
    <location>
        <begin position="158"/>
        <end position="228"/>
    </location>
</feature>
<dbReference type="InParanoid" id="A0A316VHX4"/>
<feature type="chain" id="PRO_5016425402" description="Ricin B lectin domain-containing protein" evidence="2">
    <location>
        <begin position="27"/>
        <end position="228"/>
    </location>
</feature>
<name>A0A316VHX4_9BASI</name>
<evidence type="ECO:0000313" key="4">
    <source>
        <dbReference type="Proteomes" id="UP000245771"/>
    </source>
</evidence>
<reference evidence="3 4" key="1">
    <citation type="journal article" date="2018" name="Mol. Biol. Evol.">
        <title>Broad Genomic Sampling Reveals a Smut Pathogenic Ancestry of the Fungal Clade Ustilaginomycotina.</title>
        <authorList>
            <person name="Kijpornyongpan T."/>
            <person name="Mondo S.J."/>
            <person name="Barry K."/>
            <person name="Sandor L."/>
            <person name="Lee J."/>
            <person name="Lipzen A."/>
            <person name="Pangilinan J."/>
            <person name="LaButti K."/>
            <person name="Hainaut M."/>
            <person name="Henrissat B."/>
            <person name="Grigoriev I.V."/>
            <person name="Spatafora J.W."/>
            <person name="Aime M.C."/>
        </authorList>
    </citation>
    <scope>NUCLEOTIDE SEQUENCE [LARGE SCALE GENOMIC DNA]</scope>
    <source>
        <strain evidence="3 4">MCA 3882</strain>
    </source>
</reference>
<feature type="compositionally biased region" description="Low complexity" evidence="1">
    <location>
        <begin position="218"/>
        <end position="228"/>
    </location>
</feature>
<dbReference type="GeneID" id="37022695"/>
<protein>
    <recommendedName>
        <fullName evidence="5">Ricin B lectin domain-containing protein</fullName>
    </recommendedName>
</protein>
<feature type="compositionally biased region" description="Low complexity" evidence="1">
    <location>
        <begin position="195"/>
        <end position="211"/>
    </location>
</feature>
<keyword evidence="2" id="KW-0732">Signal</keyword>
<dbReference type="AlphaFoldDB" id="A0A316VHX4"/>
<dbReference type="EMBL" id="KZ819603">
    <property type="protein sequence ID" value="PWN35943.1"/>
    <property type="molecule type" value="Genomic_DNA"/>
</dbReference>
<proteinExistence type="predicted"/>
<evidence type="ECO:0000313" key="3">
    <source>
        <dbReference type="EMBL" id="PWN35943.1"/>
    </source>
</evidence>
<keyword evidence="4" id="KW-1185">Reference proteome</keyword>
<sequence>MLSLKLTRATMAIFVVAILVSPVVQAGISVDKTEKVPNKLQKGQGAITIDGDASQVAISASHQTPETSAVCHGTINQNSQMYEGPCILDTQNQQQTFHAQCVKGSGAASIVFHKEGQKGNTVDVFSVNGMQAGFGGKSHLKQGSISTKKHGVKVVLNCDKSDPSSNNKNQKSGSFSFFGGGNSDGKGDPQNSQKSGSFPFFGGSSTNNNNNNDDDSKSQSMSNFMPHF</sequence>
<accession>A0A316VHX4</accession>
<organism evidence="3 4">
    <name type="scientific">Meira miltonrushii</name>
    <dbReference type="NCBI Taxonomy" id="1280837"/>
    <lineage>
        <taxon>Eukaryota</taxon>
        <taxon>Fungi</taxon>
        <taxon>Dikarya</taxon>
        <taxon>Basidiomycota</taxon>
        <taxon>Ustilaginomycotina</taxon>
        <taxon>Exobasidiomycetes</taxon>
        <taxon>Exobasidiales</taxon>
        <taxon>Brachybasidiaceae</taxon>
        <taxon>Meira</taxon>
    </lineage>
</organism>
<evidence type="ECO:0000256" key="2">
    <source>
        <dbReference type="SAM" id="SignalP"/>
    </source>
</evidence>
<gene>
    <name evidence="3" type="ORF">FA14DRAFT_179310</name>
</gene>
<dbReference type="Proteomes" id="UP000245771">
    <property type="component" value="Unassembled WGS sequence"/>
</dbReference>
<feature type="compositionally biased region" description="Low complexity" evidence="1">
    <location>
        <begin position="164"/>
        <end position="177"/>
    </location>
</feature>
<dbReference type="RefSeq" id="XP_025356245.1">
    <property type="nucleotide sequence ID" value="XM_025500914.1"/>
</dbReference>
<feature type="signal peptide" evidence="2">
    <location>
        <begin position="1"/>
        <end position="26"/>
    </location>
</feature>
<evidence type="ECO:0008006" key="5">
    <source>
        <dbReference type="Google" id="ProtNLM"/>
    </source>
</evidence>
<evidence type="ECO:0000256" key="1">
    <source>
        <dbReference type="SAM" id="MobiDB-lite"/>
    </source>
</evidence>